<evidence type="ECO:0000313" key="7">
    <source>
        <dbReference type="EMBL" id="SSZ30779.1"/>
    </source>
</evidence>
<comment type="subcellular location">
    <subcellularLocation>
        <location evidence="1">Membrane</location>
        <topology evidence="1">Multi-pass membrane protein</topology>
    </subcellularLocation>
</comment>
<dbReference type="AlphaFoldDB" id="A0A336N8T5"/>
<name>A0A336N8T5_AGGAP</name>
<organism evidence="7 8">
    <name type="scientific">Aggregatibacter aphrophilus</name>
    <name type="common">Haemophilus aphrophilus</name>
    <dbReference type="NCBI Taxonomy" id="732"/>
    <lineage>
        <taxon>Bacteria</taxon>
        <taxon>Pseudomonadati</taxon>
        <taxon>Pseudomonadota</taxon>
        <taxon>Gammaproteobacteria</taxon>
        <taxon>Pasteurellales</taxon>
        <taxon>Pasteurellaceae</taxon>
        <taxon>Aggregatibacter</taxon>
    </lineage>
</organism>
<dbReference type="InterPro" id="IPR029095">
    <property type="entry name" value="NarX-like_N"/>
</dbReference>
<feature type="transmembrane region" description="Helical" evidence="5">
    <location>
        <begin position="12"/>
        <end position="35"/>
    </location>
</feature>
<dbReference type="EMBL" id="UFSP01000005">
    <property type="protein sequence ID" value="SSZ30779.1"/>
    <property type="molecule type" value="Genomic_DNA"/>
</dbReference>
<evidence type="ECO:0000256" key="2">
    <source>
        <dbReference type="ARBA" id="ARBA00022692"/>
    </source>
</evidence>
<sequence>MVKIKHSVSTRIANYLIVIIIFVGVIASLSFALMAGNKSYAEAINVSGSLRMQSYRLLYEMEHELESVEKSLRQYRESLHSQSLLDIHHQFFVSEDVKSSYNNLIKRWEKMESLAKQKILLSINIILPTMWRK</sequence>
<reference evidence="7 8" key="1">
    <citation type="submission" date="2018-06" db="EMBL/GenBank/DDBJ databases">
        <authorList>
            <consortium name="Pathogen Informatics"/>
            <person name="Doyle S."/>
        </authorList>
    </citation>
    <scope>NUCLEOTIDE SEQUENCE [LARGE SCALE GENOMIC DNA]</scope>
    <source>
        <strain evidence="7 8">NCTC5908</strain>
    </source>
</reference>
<dbReference type="Proteomes" id="UP000253728">
    <property type="component" value="Unassembled WGS sequence"/>
</dbReference>
<dbReference type="InterPro" id="IPR042295">
    <property type="entry name" value="NarX-like_N_sf"/>
</dbReference>
<proteinExistence type="predicted"/>
<evidence type="ECO:0000256" key="1">
    <source>
        <dbReference type="ARBA" id="ARBA00004141"/>
    </source>
</evidence>
<feature type="domain" description="NarX-like N-terminal" evidence="6">
    <location>
        <begin position="34"/>
        <end position="117"/>
    </location>
</feature>
<keyword evidence="3 5" id="KW-1133">Transmembrane helix</keyword>
<evidence type="ECO:0000259" key="6">
    <source>
        <dbReference type="Pfam" id="PF13675"/>
    </source>
</evidence>
<keyword evidence="2 5" id="KW-0812">Transmembrane</keyword>
<protein>
    <submittedName>
        <fullName evidence="7">Nitrate/nitrite sensor protein NarQ</fullName>
    </submittedName>
</protein>
<dbReference type="Gene3D" id="1.20.120.960">
    <property type="entry name" value="Histidine kinase NarX, sensor domain"/>
    <property type="match status" value="1"/>
</dbReference>
<evidence type="ECO:0000256" key="5">
    <source>
        <dbReference type="SAM" id="Phobius"/>
    </source>
</evidence>
<gene>
    <name evidence="7" type="ORF">NCTC5908_02616</name>
</gene>
<evidence type="ECO:0000256" key="4">
    <source>
        <dbReference type="ARBA" id="ARBA00023136"/>
    </source>
</evidence>
<dbReference type="Pfam" id="PF13675">
    <property type="entry name" value="PilJ"/>
    <property type="match status" value="1"/>
</dbReference>
<evidence type="ECO:0000313" key="8">
    <source>
        <dbReference type="Proteomes" id="UP000253728"/>
    </source>
</evidence>
<dbReference type="GO" id="GO:0016020">
    <property type="term" value="C:membrane"/>
    <property type="evidence" value="ECO:0007669"/>
    <property type="project" value="UniProtKB-SubCell"/>
</dbReference>
<keyword evidence="4 5" id="KW-0472">Membrane</keyword>
<accession>A0A336N8T5</accession>
<evidence type="ECO:0000256" key="3">
    <source>
        <dbReference type="ARBA" id="ARBA00022989"/>
    </source>
</evidence>